<dbReference type="InterPro" id="IPR026822">
    <property type="entry name" value="Spp2/MOS2_G-patch"/>
</dbReference>
<evidence type="ECO:0000256" key="1">
    <source>
        <dbReference type="ARBA" id="ARBA00004123"/>
    </source>
</evidence>
<proteinExistence type="predicted"/>
<feature type="compositionally biased region" description="Basic and acidic residues" evidence="3">
    <location>
        <begin position="327"/>
        <end position="339"/>
    </location>
</feature>
<dbReference type="PROSITE" id="PS01108">
    <property type="entry name" value="RIBOSOMAL_L24"/>
    <property type="match status" value="1"/>
</dbReference>
<feature type="region of interest" description="Disordered" evidence="3">
    <location>
        <begin position="279"/>
        <end position="339"/>
    </location>
</feature>
<gene>
    <name evidence="5" type="ORF">NMOB1V02_LOCUS345</name>
</gene>
<evidence type="ECO:0000256" key="3">
    <source>
        <dbReference type="SAM" id="MobiDB-lite"/>
    </source>
</evidence>
<dbReference type="AlphaFoldDB" id="A0A7R9BDC0"/>
<dbReference type="Gene3D" id="2.30.30.30">
    <property type="match status" value="1"/>
</dbReference>
<feature type="region of interest" description="Disordered" evidence="3">
    <location>
        <begin position="15"/>
        <end position="49"/>
    </location>
</feature>
<feature type="domain" description="KOW" evidence="4">
    <location>
        <begin position="196"/>
        <end position="223"/>
    </location>
</feature>
<keyword evidence="6" id="KW-1185">Reference proteome</keyword>
<evidence type="ECO:0000313" key="5">
    <source>
        <dbReference type="EMBL" id="CAD7272411.1"/>
    </source>
</evidence>
<feature type="compositionally biased region" description="Basic and acidic residues" evidence="3">
    <location>
        <begin position="279"/>
        <end position="310"/>
    </location>
</feature>
<dbReference type="EMBL" id="CAJPEX010000029">
    <property type="protein sequence ID" value="CAG0912563.1"/>
    <property type="molecule type" value="Genomic_DNA"/>
</dbReference>
<name>A0A7R9BDC0_9CRUS</name>
<dbReference type="InterPro" id="IPR014722">
    <property type="entry name" value="Rib_uL2_dom2"/>
</dbReference>
<dbReference type="GO" id="GO:0005840">
    <property type="term" value="C:ribosome"/>
    <property type="evidence" value="ECO:0007669"/>
    <property type="project" value="InterPro"/>
</dbReference>
<accession>A0A7R9BDC0</accession>
<sequence length="454" mass="51665">MIMESTAKTSFSFARKIEKRDLSETGHERFDKNDEKHEDEAGEVEAPPVKKLVIPVPEDGNWGRMIKKMEAEHATVVVPEGLSKDDELAMKELIAESREELELMENQPKTLTGAIPLNLKEVSDLGVEPSMDDYDSVPIEEFGVAMLRGMGMSEQEYEEIRNKVPSEVRPWPVGVGLGASSKFSRKNRLAFEEGLILKPGKFVVIDSGSRKGRYGKIEGLDADGGKVIIKLAIDGEIITKSEGCVSVVSEDVYNKDSRVINKETYSKYKEEEHSKISLKIKEEKRNGSSENFKQRDKRELAKDTRDPSREARHRSSKDDDTILSSSRRAEQSEPRRDDKVRTWVHPQLRVRMISRSYRDGKYYKEKLLIEDVPSPDYCVCRTEDRKILDDVKPKYLETVVPRHSGDRVMVVTGKHRGRLGSIVELDRESLIAFVQIEHGSIAKLSYDEICQYVT</sequence>
<dbReference type="GO" id="GO:0000398">
    <property type="term" value="P:mRNA splicing, via spliceosome"/>
    <property type="evidence" value="ECO:0007669"/>
    <property type="project" value="InterPro"/>
</dbReference>
<organism evidence="5">
    <name type="scientific">Notodromas monacha</name>
    <dbReference type="NCBI Taxonomy" id="399045"/>
    <lineage>
        <taxon>Eukaryota</taxon>
        <taxon>Metazoa</taxon>
        <taxon>Ecdysozoa</taxon>
        <taxon>Arthropoda</taxon>
        <taxon>Crustacea</taxon>
        <taxon>Oligostraca</taxon>
        <taxon>Ostracoda</taxon>
        <taxon>Podocopa</taxon>
        <taxon>Podocopida</taxon>
        <taxon>Cypridocopina</taxon>
        <taxon>Cypridoidea</taxon>
        <taxon>Cyprididae</taxon>
        <taxon>Notodromas</taxon>
    </lineage>
</organism>
<protein>
    <recommendedName>
        <fullName evidence="4">KOW domain-containing protein</fullName>
    </recommendedName>
</protein>
<dbReference type="Pfam" id="PF12656">
    <property type="entry name" value="G-patch_2"/>
    <property type="match status" value="1"/>
</dbReference>
<dbReference type="InterPro" id="IPR005825">
    <property type="entry name" value="Ribosomal_uL24_CS"/>
</dbReference>
<dbReference type="PANTHER" id="PTHR15818">
    <property type="entry name" value="G PATCH AND KOW-CONTAINING"/>
    <property type="match status" value="1"/>
</dbReference>
<dbReference type="GO" id="GO:0005681">
    <property type="term" value="C:spliceosomal complex"/>
    <property type="evidence" value="ECO:0007669"/>
    <property type="project" value="TreeGrafter"/>
</dbReference>
<dbReference type="GO" id="GO:0003735">
    <property type="term" value="F:structural constituent of ribosome"/>
    <property type="evidence" value="ECO:0007669"/>
    <property type="project" value="InterPro"/>
</dbReference>
<dbReference type="Proteomes" id="UP000678499">
    <property type="component" value="Unassembled WGS sequence"/>
</dbReference>
<feature type="domain" description="KOW" evidence="4">
    <location>
        <begin position="401"/>
        <end position="428"/>
    </location>
</feature>
<dbReference type="SMART" id="SM00739">
    <property type="entry name" value="KOW"/>
    <property type="match status" value="2"/>
</dbReference>
<dbReference type="OrthoDB" id="5577072at2759"/>
<dbReference type="Pfam" id="PF25088">
    <property type="entry name" value="GPKOW_C"/>
    <property type="match status" value="1"/>
</dbReference>
<dbReference type="GO" id="GO:0006412">
    <property type="term" value="P:translation"/>
    <property type="evidence" value="ECO:0007669"/>
    <property type="project" value="InterPro"/>
</dbReference>
<evidence type="ECO:0000313" key="6">
    <source>
        <dbReference type="Proteomes" id="UP000678499"/>
    </source>
</evidence>
<dbReference type="PANTHER" id="PTHR15818:SF2">
    <property type="entry name" value="G-PATCH DOMAIN AND KOW MOTIFS-CONTAINING PROTEIN"/>
    <property type="match status" value="1"/>
</dbReference>
<comment type="subcellular location">
    <subcellularLocation>
        <location evidence="1">Nucleus</location>
    </subcellularLocation>
</comment>
<reference evidence="5" key="1">
    <citation type="submission" date="2020-11" db="EMBL/GenBank/DDBJ databases">
        <authorList>
            <person name="Tran Van P."/>
        </authorList>
    </citation>
    <scope>NUCLEOTIDE SEQUENCE</scope>
</reference>
<dbReference type="InterPro" id="IPR045166">
    <property type="entry name" value="Spp2-like"/>
</dbReference>
<keyword evidence="2" id="KW-0539">Nucleus</keyword>
<evidence type="ECO:0000259" key="4">
    <source>
        <dbReference type="SMART" id="SM00739"/>
    </source>
</evidence>
<dbReference type="InterPro" id="IPR005824">
    <property type="entry name" value="KOW"/>
</dbReference>
<evidence type="ECO:0000256" key="2">
    <source>
        <dbReference type="ARBA" id="ARBA00023242"/>
    </source>
</evidence>
<feature type="compositionally biased region" description="Basic and acidic residues" evidence="3">
    <location>
        <begin position="15"/>
        <end position="39"/>
    </location>
</feature>
<dbReference type="EMBL" id="OA882066">
    <property type="protein sequence ID" value="CAD7272411.1"/>
    <property type="molecule type" value="Genomic_DNA"/>
</dbReference>